<dbReference type="Proteomes" id="UP001326567">
    <property type="component" value="Chromosome"/>
</dbReference>
<accession>A0ABZ0UWP5</accession>
<gene>
    <name evidence="2" type="ORF">T7987_12590</name>
</gene>
<keyword evidence="3" id="KW-1185">Reference proteome</keyword>
<sequence>MRNPTWTRDELILSLDFYMRHKPHFPGKTSFEIQELSDLLNRMGAKNSGDRNEKYRNTNGTYMKLMNFRRFDSDYEGGGLQRGGRDEEEVWKVFSSDLKKLRETAKAIMAIVDTLQNNRAPPNVTCDPLEEDALEGKLLTREHRYRERDASLVRRKKDKFAAKHGKVSCEACGFDFVDVYGQRGDGFIECHHTKPVSELRPNERTNLSDLVLLCSNCHRIIHRRRPWLKFDELRALLCK</sequence>
<keyword evidence="2" id="KW-0378">Hydrolase</keyword>
<reference evidence="2 3" key="1">
    <citation type="submission" date="2023-11" db="EMBL/GenBank/DDBJ databases">
        <title>From the Deep-Sea to the Surface: Bacterial Genomes Isolated from the Moytirra Hydrothermal Vent Plume.</title>
        <authorList>
            <person name="Major S.R."/>
        </authorList>
    </citation>
    <scope>NUCLEOTIDE SEQUENCE [LARGE SCALE GENOMIC DNA]</scope>
    <source>
        <strain evidence="2 3">OXR-9</strain>
    </source>
</reference>
<evidence type="ECO:0000313" key="2">
    <source>
        <dbReference type="EMBL" id="WPZ21008.1"/>
    </source>
</evidence>
<proteinExistence type="predicted"/>
<dbReference type="Gene3D" id="1.10.30.50">
    <property type="match status" value="1"/>
</dbReference>
<protein>
    <submittedName>
        <fullName evidence="2">HNH endonuclease</fullName>
    </submittedName>
</protein>
<dbReference type="EMBL" id="CP139725">
    <property type="protein sequence ID" value="WPZ21008.1"/>
    <property type="molecule type" value="Genomic_DNA"/>
</dbReference>
<dbReference type="CDD" id="cd00085">
    <property type="entry name" value="HNHc"/>
    <property type="match status" value="1"/>
</dbReference>
<organism evidence="2 3">
    <name type="scientific">Sulfitobacter faviae</name>
    <dbReference type="NCBI Taxonomy" id="1775881"/>
    <lineage>
        <taxon>Bacteria</taxon>
        <taxon>Pseudomonadati</taxon>
        <taxon>Pseudomonadota</taxon>
        <taxon>Alphaproteobacteria</taxon>
        <taxon>Rhodobacterales</taxon>
        <taxon>Roseobacteraceae</taxon>
        <taxon>Sulfitobacter</taxon>
    </lineage>
</organism>
<dbReference type="Pfam" id="PF01844">
    <property type="entry name" value="HNH"/>
    <property type="match status" value="1"/>
</dbReference>
<dbReference type="InterPro" id="IPR003615">
    <property type="entry name" value="HNH_nuc"/>
</dbReference>
<dbReference type="GO" id="GO:0004519">
    <property type="term" value="F:endonuclease activity"/>
    <property type="evidence" value="ECO:0007669"/>
    <property type="project" value="UniProtKB-KW"/>
</dbReference>
<keyword evidence="2" id="KW-0255">Endonuclease</keyword>
<evidence type="ECO:0000313" key="3">
    <source>
        <dbReference type="Proteomes" id="UP001326567"/>
    </source>
</evidence>
<dbReference type="RefSeq" id="WP_322328130.1">
    <property type="nucleotide sequence ID" value="NZ_CP139725.1"/>
</dbReference>
<keyword evidence="2" id="KW-0540">Nuclease</keyword>
<name>A0ABZ0UWP5_9RHOB</name>
<feature type="domain" description="HNH" evidence="1">
    <location>
        <begin position="169"/>
        <end position="224"/>
    </location>
</feature>
<evidence type="ECO:0000259" key="1">
    <source>
        <dbReference type="Pfam" id="PF01844"/>
    </source>
</evidence>
<dbReference type="InterPro" id="IPR002711">
    <property type="entry name" value="HNH"/>
</dbReference>